<dbReference type="InterPro" id="IPR013406">
    <property type="entry name" value="CHP02574_addiction_mod"/>
</dbReference>
<evidence type="ECO:0000313" key="1">
    <source>
        <dbReference type="EMBL" id="NML43999.1"/>
    </source>
</evidence>
<dbReference type="Proteomes" id="UP000541185">
    <property type="component" value="Unassembled WGS sequence"/>
</dbReference>
<organism evidence="1 2">
    <name type="scientific">Ramlibacter agri</name>
    <dbReference type="NCBI Taxonomy" id="2728837"/>
    <lineage>
        <taxon>Bacteria</taxon>
        <taxon>Pseudomonadati</taxon>
        <taxon>Pseudomonadota</taxon>
        <taxon>Betaproteobacteria</taxon>
        <taxon>Burkholderiales</taxon>
        <taxon>Comamonadaceae</taxon>
        <taxon>Ramlibacter</taxon>
    </lineage>
</organism>
<dbReference type="Pfam" id="PF09720">
    <property type="entry name" value="Unstab_antitox"/>
    <property type="match status" value="1"/>
</dbReference>
<keyword evidence="2" id="KW-1185">Reference proteome</keyword>
<dbReference type="RefSeq" id="WP_169418168.1">
    <property type="nucleotide sequence ID" value="NZ_JABBFX010000001.1"/>
</dbReference>
<name>A0A848H3B1_9BURK</name>
<dbReference type="AlphaFoldDB" id="A0A848H3B1"/>
<comment type="caution">
    <text evidence="1">The sequence shown here is derived from an EMBL/GenBank/DDBJ whole genome shotgun (WGS) entry which is preliminary data.</text>
</comment>
<accession>A0A848H3B1</accession>
<evidence type="ECO:0000313" key="2">
    <source>
        <dbReference type="Proteomes" id="UP000541185"/>
    </source>
</evidence>
<reference evidence="1 2" key="1">
    <citation type="submission" date="2020-04" db="EMBL/GenBank/DDBJ databases">
        <title>Ramlibacter sp. G-1-2-2 isolated from soil.</title>
        <authorList>
            <person name="Dahal R.H."/>
        </authorList>
    </citation>
    <scope>NUCLEOTIDE SEQUENCE [LARGE SCALE GENOMIC DNA]</scope>
    <source>
        <strain evidence="1 2">G-1-2-2</strain>
    </source>
</reference>
<gene>
    <name evidence="1" type="ORF">HHL11_09580</name>
</gene>
<dbReference type="EMBL" id="JABBFX010000001">
    <property type="protein sequence ID" value="NML43999.1"/>
    <property type="molecule type" value="Genomic_DNA"/>
</dbReference>
<dbReference type="NCBIfam" id="TIGR02574">
    <property type="entry name" value="stabl_TIGR02574"/>
    <property type="match status" value="1"/>
</dbReference>
<protein>
    <submittedName>
        <fullName evidence="1">Addiction module protein</fullName>
    </submittedName>
</protein>
<sequence>MSSLIDELSRKARALPPEERIRLAEELLSSVQDSDEEIEAAWEEEIKRRLEEVESGTAKLIPAEEVFAEIRRLLK</sequence>
<proteinExistence type="predicted"/>